<dbReference type="PROSITE" id="PS00184">
    <property type="entry name" value="GARS"/>
    <property type="match status" value="1"/>
</dbReference>
<evidence type="ECO:0000256" key="13">
    <source>
        <dbReference type="ARBA" id="ARBA00042864"/>
    </source>
</evidence>
<dbReference type="HAMAP" id="MF_00138">
    <property type="entry name" value="GARS"/>
    <property type="match status" value="1"/>
</dbReference>
<evidence type="ECO:0000256" key="15">
    <source>
        <dbReference type="PROSITE-ProRule" id="PRU00409"/>
    </source>
</evidence>
<dbReference type="SUPFAM" id="SSF56059">
    <property type="entry name" value="Glutathione synthetase ATP-binding domain-like"/>
    <property type="match status" value="1"/>
</dbReference>
<dbReference type="SMART" id="SM01209">
    <property type="entry name" value="GARS_A"/>
    <property type="match status" value="1"/>
</dbReference>
<dbReference type="GO" id="GO:0005524">
    <property type="term" value="F:ATP binding"/>
    <property type="evidence" value="ECO:0007669"/>
    <property type="project" value="UniProtKB-UniRule"/>
</dbReference>
<evidence type="ECO:0000256" key="9">
    <source>
        <dbReference type="ARBA" id="ARBA00022840"/>
    </source>
</evidence>
<evidence type="ECO:0000256" key="11">
    <source>
        <dbReference type="ARBA" id="ARBA00038345"/>
    </source>
</evidence>
<dbReference type="GO" id="GO:0009113">
    <property type="term" value="P:purine nucleobase biosynthetic process"/>
    <property type="evidence" value="ECO:0007669"/>
    <property type="project" value="InterPro"/>
</dbReference>
<dbReference type="Gene3D" id="3.40.50.20">
    <property type="match status" value="1"/>
</dbReference>
<dbReference type="GO" id="GO:0006189">
    <property type="term" value="P:'de novo' IMP biosynthetic process"/>
    <property type="evidence" value="ECO:0007669"/>
    <property type="project" value="UniProtKB-UniRule"/>
</dbReference>
<dbReference type="InterPro" id="IPR020561">
    <property type="entry name" value="PRibGlycinamid_synth_ATP-grasp"/>
</dbReference>
<dbReference type="AlphaFoldDB" id="A0A7C3YSI0"/>
<feature type="domain" description="ATP-grasp" evidence="16">
    <location>
        <begin position="106"/>
        <end position="317"/>
    </location>
</feature>
<dbReference type="NCBIfam" id="TIGR00877">
    <property type="entry name" value="purD"/>
    <property type="match status" value="1"/>
</dbReference>
<dbReference type="EC" id="6.3.4.13" evidence="4 14"/>
<keyword evidence="7 15" id="KW-0547">Nucleotide-binding</keyword>
<accession>A0A7C3YSI0</accession>
<dbReference type="InterPro" id="IPR000115">
    <property type="entry name" value="PRibGlycinamide_synth"/>
</dbReference>
<evidence type="ECO:0000256" key="4">
    <source>
        <dbReference type="ARBA" id="ARBA00013255"/>
    </source>
</evidence>
<dbReference type="Pfam" id="PF02843">
    <property type="entry name" value="GARS_C"/>
    <property type="match status" value="1"/>
</dbReference>
<evidence type="ECO:0000256" key="7">
    <source>
        <dbReference type="ARBA" id="ARBA00022741"/>
    </source>
</evidence>
<comment type="catalytic activity">
    <reaction evidence="14">
        <text>5-phospho-beta-D-ribosylamine + glycine + ATP = N(1)-(5-phospho-beta-D-ribosyl)glycinamide + ADP + phosphate + H(+)</text>
        <dbReference type="Rhea" id="RHEA:17453"/>
        <dbReference type="ChEBI" id="CHEBI:15378"/>
        <dbReference type="ChEBI" id="CHEBI:30616"/>
        <dbReference type="ChEBI" id="CHEBI:43474"/>
        <dbReference type="ChEBI" id="CHEBI:57305"/>
        <dbReference type="ChEBI" id="CHEBI:58681"/>
        <dbReference type="ChEBI" id="CHEBI:143788"/>
        <dbReference type="ChEBI" id="CHEBI:456216"/>
        <dbReference type="EC" id="6.3.4.13"/>
    </reaction>
</comment>
<evidence type="ECO:0000256" key="2">
    <source>
        <dbReference type="ARBA" id="ARBA00001946"/>
    </source>
</evidence>
<dbReference type="InterPro" id="IPR020560">
    <property type="entry name" value="PRibGlycinamide_synth_C-dom"/>
</dbReference>
<dbReference type="Gene3D" id="3.30.1490.20">
    <property type="entry name" value="ATP-grasp fold, A domain"/>
    <property type="match status" value="1"/>
</dbReference>
<dbReference type="PANTHER" id="PTHR43472:SF1">
    <property type="entry name" value="PHOSPHORIBOSYLAMINE--GLYCINE LIGASE, CHLOROPLASTIC"/>
    <property type="match status" value="1"/>
</dbReference>
<comment type="caution">
    <text evidence="17">The sequence shown here is derived from an EMBL/GenBank/DDBJ whole genome shotgun (WGS) entry which is preliminary data.</text>
</comment>
<proteinExistence type="inferred from homology"/>
<name>A0A7C3YSI0_UNCW3</name>
<evidence type="ECO:0000259" key="16">
    <source>
        <dbReference type="PROSITE" id="PS50975"/>
    </source>
</evidence>
<dbReference type="SUPFAM" id="SSF51246">
    <property type="entry name" value="Rudiment single hybrid motif"/>
    <property type="match status" value="1"/>
</dbReference>
<dbReference type="PROSITE" id="PS50975">
    <property type="entry name" value="ATP_GRASP"/>
    <property type="match status" value="1"/>
</dbReference>
<dbReference type="UniPathway" id="UPA00074">
    <property type="reaction ID" value="UER00125"/>
</dbReference>
<evidence type="ECO:0000256" key="14">
    <source>
        <dbReference type="HAMAP-Rule" id="MF_00138"/>
    </source>
</evidence>
<comment type="pathway">
    <text evidence="3 14">Purine metabolism; IMP biosynthesis via de novo pathway; N(1)-(5-phospho-D-ribosyl)glycinamide from 5-phospho-alpha-D-ribose 1-diphosphate: step 2/2.</text>
</comment>
<dbReference type="GO" id="GO:0046872">
    <property type="term" value="F:metal ion binding"/>
    <property type="evidence" value="ECO:0007669"/>
    <property type="project" value="UniProtKB-KW"/>
</dbReference>
<keyword evidence="8 14" id="KW-0658">Purine biosynthesis</keyword>
<dbReference type="EMBL" id="DTMQ01000017">
    <property type="protein sequence ID" value="HGE99016.1"/>
    <property type="molecule type" value="Genomic_DNA"/>
</dbReference>
<sequence>MRILVIGGGGREHAILHSLAPAPKVELFACPGNGGISQIAQCFPIPPDDINSLLKFAREKKIDLTIVGPELPLALGIVDAFEKEGLLIFGPNKNAARLEADKGFAREFMRRHNIPSPDFFIAQDPESAIECARDFLRKSPYSACLIKASGLAFGKGAFVLKSFNEIEKTVDDLMRKKVLGPAGEKLVIEEYLPGEEASLIAFTDSETILSCLPSQDHKRLYDNDEGPNTGGMGAYAPAPLVNEEIRKRTDEEVFLRFLKGLKEEGIIYKGIIYAGIIVSNNQPYVLEFNCRFGDPETQAILPLLRRDLLEICLRTIEGSLKGVKLAWEEGYALNVVLAAKGYPGNYEKGKMIKIPEEYENAIIFHAGTERRDNQFFTAGGRVISVTGLGKTLAEAKKNAYKVADKIEFEGKHLRRDIGDKGIKRLNEAGKMA</sequence>
<dbReference type="FunFam" id="3.30.470.20:FF:000018">
    <property type="entry name" value="Trifunctional purine biosynthetic protein adenosine-3"/>
    <property type="match status" value="1"/>
</dbReference>
<comment type="cofactor">
    <cofactor evidence="1">
        <name>Mn(2+)</name>
        <dbReference type="ChEBI" id="CHEBI:29035"/>
    </cofactor>
</comment>
<evidence type="ECO:0000256" key="1">
    <source>
        <dbReference type="ARBA" id="ARBA00001936"/>
    </source>
</evidence>
<dbReference type="InterPro" id="IPR016185">
    <property type="entry name" value="PreATP-grasp_dom_sf"/>
</dbReference>
<keyword evidence="5 14" id="KW-0436">Ligase</keyword>
<protein>
    <recommendedName>
        <fullName evidence="4 14">Phosphoribosylamine--glycine ligase</fullName>
        <ecNumber evidence="4 14">6.3.4.13</ecNumber>
    </recommendedName>
    <alternativeName>
        <fullName evidence="14">GARS</fullName>
    </alternativeName>
    <alternativeName>
        <fullName evidence="12 14">Glycinamide ribonucleotide synthetase</fullName>
    </alternativeName>
    <alternativeName>
        <fullName evidence="13 14">Phosphoribosylglycinamide synthetase</fullName>
    </alternativeName>
</protein>
<keyword evidence="9 15" id="KW-0067">ATP-binding</keyword>
<dbReference type="GO" id="GO:0004637">
    <property type="term" value="F:phosphoribosylamine-glycine ligase activity"/>
    <property type="evidence" value="ECO:0007669"/>
    <property type="project" value="UniProtKB-UniRule"/>
</dbReference>
<dbReference type="SUPFAM" id="SSF52440">
    <property type="entry name" value="PreATP-grasp domain"/>
    <property type="match status" value="1"/>
</dbReference>
<evidence type="ECO:0000256" key="12">
    <source>
        <dbReference type="ARBA" id="ARBA00042242"/>
    </source>
</evidence>
<dbReference type="InterPro" id="IPR013815">
    <property type="entry name" value="ATP_grasp_subdomain_1"/>
</dbReference>
<evidence type="ECO:0000256" key="6">
    <source>
        <dbReference type="ARBA" id="ARBA00022723"/>
    </source>
</evidence>
<dbReference type="Pfam" id="PF02844">
    <property type="entry name" value="GARS_N"/>
    <property type="match status" value="1"/>
</dbReference>
<reference evidence="17" key="1">
    <citation type="journal article" date="2020" name="mSystems">
        <title>Genome- and Community-Level Interaction Insights into Carbon Utilization and Element Cycling Functions of Hydrothermarchaeota in Hydrothermal Sediment.</title>
        <authorList>
            <person name="Zhou Z."/>
            <person name="Liu Y."/>
            <person name="Xu W."/>
            <person name="Pan J."/>
            <person name="Luo Z.H."/>
            <person name="Li M."/>
        </authorList>
    </citation>
    <scope>NUCLEOTIDE SEQUENCE [LARGE SCALE GENOMIC DNA]</scope>
    <source>
        <strain evidence="17">SpSt-906</strain>
    </source>
</reference>
<dbReference type="InterPro" id="IPR011761">
    <property type="entry name" value="ATP-grasp"/>
</dbReference>
<comment type="cofactor">
    <cofactor evidence="2">
        <name>Mg(2+)</name>
        <dbReference type="ChEBI" id="CHEBI:18420"/>
    </cofactor>
</comment>
<dbReference type="FunFam" id="3.90.600.10:FF:000001">
    <property type="entry name" value="Trifunctional purine biosynthetic protein adenosine-3"/>
    <property type="match status" value="1"/>
</dbReference>
<comment type="similarity">
    <text evidence="11 14">Belongs to the GARS family.</text>
</comment>
<dbReference type="Gene3D" id="3.90.600.10">
    <property type="entry name" value="Phosphoribosylglycinamide synthetase, C-terminal domain"/>
    <property type="match status" value="1"/>
</dbReference>
<evidence type="ECO:0000256" key="8">
    <source>
        <dbReference type="ARBA" id="ARBA00022755"/>
    </source>
</evidence>
<organism evidence="17">
    <name type="scientific">candidate division WOR-3 bacterium</name>
    <dbReference type="NCBI Taxonomy" id="2052148"/>
    <lineage>
        <taxon>Bacteria</taxon>
        <taxon>Bacteria division WOR-3</taxon>
    </lineage>
</organism>
<dbReference type="InterPro" id="IPR020559">
    <property type="entry name" value="PRibGlycinamide_synth_CS"/>
</dbReference>
<evidence type="ECO:0000256" key="5">
    <source>
        <dbReference type="ARBA" id="ARBA00022598"/>
    </source>
</evidence>
<dbReference type="InterPro" id="IPR037123">
    <property type="entry name" value="PRibGlycinamide_synth_C_sf"/>
</dbReference>
<dbReference type="Pfam" id="PF01071">
    <property type="entry name" value="GARS_A"/>
    <property type="match status" value="1"/>
</dbReference>
<evidence type="ECO:0000313" key="17">
    <source>
        <dbReference type="EMBL" id="HGE99016.1"/>
    </source>
</evidence>
<keyword evidence="10" id="KW-0464">Manganese</keyword>
<dbReference type="PANTHER" id="PTHR43472">
    <property type="entry name" value="PHOSPHORIBOSYLAMINE--GLYCINE LIGASE"/>
    <property type="match status" value="1"/>
</dbReference>
<evidence type="ECO:0000256" key="10">
    <source>
        <dbReference type="ARBA" id="ARBA00023211"/>
    </source>
</evidence>
<dbReference type="SMART" id="SM01210">
    <property type="entry name" value="GARS_C"/>
    <property type="match status" value="1"/>
</dbReference>
<gene>
    <name evidence="14 17" type="primary">purD</name>
    <name evidence="17" type="ORF">ENX07_02950</name>
</gene>
<dbReference type="InterPro" id="IPR020562">
    <property type="entry name" value="PRibGlycinamide_synth_N"/>
</dbReference>
<dbReference type="Gene3D" id="3.30.470.20">
    <property type="entry name" value="ATP-grasp fold, B domain"/>
    <property type="match status" value="1"/>
</dbReference>
<dbReference type="InterPro" id="IPR011054">
    <property type="entry name" value="Rudment_hybrid_motif"/>
</dbReference>
<evidence type="ECO:0000256" key="3">
    <source>
        <dbReference type="ARBA" id="ARBA00005174"/>
    </source>
</evidence>
<keyword evidence="6" id="KW-0479">Metal-binding</keyword>